<sequence length="137" mass="14557">MRLLQRNAAACVLALVTAGCASVQAPPCARGEQSAVSDQLYFGTSSANGAVTPAQWAAFLQSSVTPRFPAGLTVWPASGQWRTADGAIIRENSYVLTLVHPDDHPNDAAVRALIADYKARFSQEAVLRVRSHACASF</sequence>
<reference evidence="2" key="1">
    <citation type="submission" date="2016-01" db="EMBL/GenBank/DDBJ databases">
        <authorList>
            <person name="Peeters C."/>
        </authorList>
    </citation>
    <scope>NUCLEOTIDE SEQUENCE [LARGE SCALE GENOMIC DNA]</scope>
    <source>
        <strain evidence="2">LMG 22934</strain>
    </source>
</reference>
<evidence type="ECO:0008006" key="4">
    <source>
        <dbReference type="Google" id="ProtNLM"/>
    </source>
</evidence>
<gene>
    <name evidence="2" type="ORF">AWB65_05227</name>
</gene>
<dbReference type="RefSeq" id="WP_087669914.1">
    <property type="nucleotide sequence ID" value="NZ_FCNW02000040.1"/>
</dbReference>
<dbReference type="PROSITE" id="PS51257">
    <property type="entry name" value="PROKAR_LIPOPROTEIN"/>
    <property type="match status" value="1"/>
</dbReference>
<dbReference type="Proteomes" id="UP000054977">
    <property type="component" value="Unassembled WGS sequence"/>
</dbReference>
<proteinExistence type="predicted"/>
<dbReference type="STRING" id="326474.AWB65_05227"/>
<dbReference type="InterPro" id="IPR021957">
    <property type="entry name" value="DUF3574"/>
</dbReference>
<protein>
    <recommendedName>
        <fullName evidence="4">Lipoprotein</fullName>
    </recommendedName>
</protein>
<keyword evidence="3" id="KW-1185">Reference proteome</keyword>
<dbReference type="OrthoDB" id="794286at2"/>
<feature type="signal peptide" evidence="1">
    <location>
        <begin position="1"/>
        <end position="25"/>
    </location>
</feature>
<organism evidence="2 3">
    <name type="scientific">Caballeronia humi</name>
    <dbReference type="NCBI Taxonomy" id="326474"/>
    <lineage>
        <taxon>Bacteria</taxon>
        <taxon>Pseudomonadati</taxon>
        <taxon>Pseudomonadota</taxon>
        <taxon>Betaproteobacteria</taxon>
        <taxon>Burkholderiales</taxon>
        <taxon>Burkholderiaceae</taxon>
        <taxon>Caballeronia</taxon>
    </lineage>
</organism>
<dbReference type="Pfam" id="PF12098">
    <property type="entry name" value="DUF3574"/>
    <property type="match status" value="1"/>
</dbReference>
<evidence type="ECO:0000313" key="2">
    <source>
        <dbReference type="EMBL" id="SAL58707.1"/>
    </source>
</evidence>
<evidence type="ECO:0000313" key="3">
    <source>
        <dbReference type="Proteomes" id="UP000054977"/>
    </source>
</evidence>
<keyword evidence="1" id="KW-0732">Signal</keyword>
<comment type="caution">
    <text evidence="2">The sequence shown here is derived from an EMBL/GenBank/DDBJ whole genome shotgun (WGS) entry which is preliminary data.</text>
</comment>
<dbReference type="AlphaFoldDB" id="A0A158IQ72"/>
<feature type="chain" id="PRO_5011117324" description="Lipoprotein" evidence="1">
    <location>
        <begin position="26"/>
        <end position="137"/>
    </location>
</feature>
<dbReference type="EMBL" id="FCNW02000040">
    <property type="protein sequence ID" value="SAL58707.1"/>
    <property type="molecule type" value="Genomic_DNA"/>
</dbReference>
<name>A0A158IQ72_9BURK</name>
<evidence type="ECO:0000256" key="1">
    <source>
        <dbReference type="SAM" id="SignalP"/>
    </source>
</evidence>
<accession>A0A158IQ72</accession>